<dbReference type="InterPro" id="IPR024655">
    <property type="entry name" value="Asl1_glyco_hydro_catalytic"/>
</dbReference>
<dbReference type="SUPFAM" id="SSF51445">
    <property type="entry name" value="(Trans)glycosidases"/>
    <property type="match status" value="1"/>
</dbReference>
<dbReference type="PANTHER" id="PTHR34154:SF3">
    <property type="entry name" value="ALKALI-SENSITIVE LINKAGE PROTEIN 1"/>
    <property type="match status" value="1"/>
</dbReference>
<dbReference type="InterPro" id="IPR053183">
    <property type="entry name" value="ASL1"/>
</dbReference>
<gene>
    <name evidence="3" type="ORF">HRR80_003248</name>
</gene>
<feature type="region of interest" description="Disordered" evidence="1">
    <location>
        <begin position="1"/>
        <end position="27"/>
    </location>
</feature>
<evidence type="ECO:0000256" key="1">
    <source>
        <dbReference type="SAM" id="MobiDB-lite"/>
    </source>
</evidence>
<evidence type="ECO:0000313" key="3">
    <source>
        <dbReference type="EMBL" id="KAJ8993219.1"/>
    </source>
</evidence>
<dbReference type="Pfam" id="PF11790">
    <property type="entry name" value="Glyco_hydro_cc"/>
    <property type="match status" value="1"/>
</dbReference>
<evidence type="ECO:0000259" key="2">
    <source>
        <dbReference type="Pfam" id="PF11790"/>
    </source>
</evidence>
<dbReference type="GO" id="GO:0009277">
    <property type="term" value="C:fungal-type cell wall"/>
    <property type="evidence" value="ECO:0007669"/>
    <property type="project" value="TreeGrafter"/>
</dbReference>
<dbReference type="Gene3D" id="3.20.20.80">
    <property type="entry name" value="Glycosidases"/>
    <property type="match status" value="1"/>
</dbReference>
<feature type="domain" description="Asl1-like glycosyl hydrolase catalytic" evidence="2">
    <location>
        <begin position="69"/>
        <end position="294"/>
    </location>
</feature>
<dbReference type="EMBL" id="JAJGCB010000004">
    <property type="protein sequence ID" value="KAJ8993219.1"/>
    <property type="molecule type" value="Genomic_DNA"/>
</dbReference>
<organism evidence="3 4">
    <name type="scientific">Exophiala dermatitidis</name>
    <name type="common">Black yeast-like fungus</name>
    <name type="synonym">Wangiella dermatitidis</name>
    <dbReference type="NCBI Taxonomy" id="5970"/>
    <lineage>
        <taxon>Eukaryota</taxon>
        <taxon>Fungi</taxon>
        <taxon>Dikarya</taxon>
        <taxon>Ascomycota</taxon>
        <taxon>Pezizomycotina</taxon>
        <taxon>Eurotiomycetes</taxon>
        <taxon>Chaetothyriomycetidae</taxon>
        <taxon>Chaetothyriales</taxon>
        <taxon>Herpotrichiellaceae</taxon>
        <taxon>Exophiala</taxon>
    </lineage>
</organism>
<feature type="compositionally biased region" description="Pro residues" evidence="1">
    <location>
        <begin position="7"/>
        <end position="16"/>
    </location>
</feature>
<dbReference type="PANTHER" id="PTHR34154">
    <property type="entry name" value="ALKALI-SENSITIVE LINKAGE PROTEIN 1"/>
    <property type="match status" value="1"/>
</dbReference>
<reference evidence="3" key="1">
    <citation type="submission" date="2023-01" db="EMBL/GenBank/DDBJ databases">
        <title>Exophiala dermititidis isolated from Cystic Fibrosis Patient.</title>
        <authorList>
            <person name="Kurbessoian T."/>
            <person name="Crocker A."/>
            <person name="Murante D."/>
            <person name="Hogan D.A."/>
            <person name="Stajich J.E."/>
        </authorList>
    </citation>
    <scope>NUCLEOTIDE SEQUENCE</scope>
    <source>
        <strain evidence="3">Ex8</strain>
    </source>
</reference>
<evidence type="ECO:0000313" key="4">
    <source>
        <dbReference type="Proteomes" id="UP001161757"/>
    </source>
</evidence>
<dbReference type="InterPro" id="IPR017853">
    <property type="entry name" value="GH"/>
</dbReference>
<dbReference type="GO" id="GO:0071966">
    <property type="term" value="P:fungal-type cell wall polysaccharide metabolic process"/>
    <property type="evidence" value="ECO:0007669"/>
    <property type="project" value="TreeGrafter"/>
</dbReference>
<protein>
    <recommendedName>
        <fullName evidence="2">Asl1-like glycosyl hydrolase catalytic domain-containing protein</fullName>
    </recommendedName>
</protein>
<sequence length="314" mass="35273">MPRKSKPPPPPPPPKPASLVSRSSGLHPAIQQTLGKRGLCWPWDQPGTHFALFEPYLAPSQSPPPSSSSSSTLPGKISWLFNWELWQPDSLPQTLEWVPCIRTSSHIKDIDPFLLDIITKSTAQSRVVPSALLGFNEPEIPSQANLDVETASVLWKDVVVPAKSKFGLRLGSPGMSSDMGRSKPWLDSFLAMTQSSEDPKGGIDFLVLHWYGFRFVDLRQFLEDMHQTYGLPVWLNEFACSKMGEGETTVDEVCGFLREALPWLDACPWIEKYAYFGHKDVGEWVGRASNFLEMADDSDSDWRLTRVAKIYCEY</sequence>
<proteinExistence type="predicted"/>
<dbReference type="AlphaFoldDB" id="A0AAN6EYV0"/>
<dbReference type="Proteomes" id="UP001161757">
    <property type="component" value="Unassembled WGS sequence"/>
</dbReference>
<comment type="caution">
    <text evidence="3">The sequence shown here is derived from an EMBL/GenBank/DDBJ whole genome shotgun (WGS) entry which is preliminary data.</text>
</comment>
<accession>A0AAN6EYV0</accession>
<name>A0AAN6EYV0_EXODE</name>